<organism evidence="13 14">
    <name type="scientific">Clostridium oryzae</name>
    <dbReference type="NCBI Taxonomy" id="1450648"/>
    <lineage>
        <taxon>Bacteria</taxon>
        <taxon>Bacillati</taxon>
        <taxon>Bacillota</taxon>
        <taxon>Clostridia</taxon>
        <taxon>Eubacteriales</taxon>
        <taxon>Clostridiaceae</taxon>
        <taxon>Clostridium</taxon>
    </lineage>
</organism>
<evidence type="ECO:0000256" key="2">
    <source>
        <dbReference type="ARBA" id="ARBA00022679"/>
    </source>
</evidence>
<dbReference type="UniPathway" id="UPA00060">
    <property type="reaction ID" value="UER00141"/>
</dbReference>
<dbReference type="GO" id="GO:0009229">
    <property type="term" value="P:thiamine diphosphate biosynthetic process"/>
    <property type="evidence" value="ECO:0007669"/>
    <property type="project" value="UniProtKB-UniRule"/>
</dbReference>
<evidence type="ECO:0000256" key="1">
    <source>
        <dbReference type="ARBA" id="ARBA00005165"/>
    </source>
</evidence>
<comment type="catalytic activity">
    <reaction evidence="6 9 10">
        <text>4-methyl-5-(2-phosphooxyethyl)-thiazole + 4-amino-2-methyl-5-(diphosphooxymethyl)pyrimidine + H(+) = thiamine phosphate + diphosphate</text>
        <dbReference type="Rhea" id="RHEA:22328"/>
        <dbReference type="ChEBI" id="CHEBI:15378"/>
        <dbReference type="ChEBI" id="CHEBI:33019"/>
        <dbReference type="ChEBI" id="CHEBI:37575"/>
        <dbReference type="ChEBI" id="CHEBI:57841"/>
        <dbReference type="ChEBI" id="CHEBI:58296"/>
        <dbReference type="EC" id="2.5.1.3"/>
    </reaction>
</comment>
<reference evidence="13 14" key="1">
    <citation type="submission" date="2017-03" db="EMBL/GenBank/DDBJ databases">
        <title>Genome sequence of Clostridium oryzae DSM 28571.</title>
        <authorList>
            <person name="Poehlein A."/>
            <person name="Daniel R."/>
        </authorList>
    </citation>
    <scope>NUCLEOTIDE SEQUENCE [LARGE SCALE GENOMIC DNA]</scope>
    <source>
        <strain evidence="13 14">DSM 28571</strain>
    </source>
</reference>
<keyword evidence="5 9" id="KW-0784">Thiamine biosynthesis</keyword>
<protein>
    <recommendedName>
        <fullName evidence="9">Thiamine-phosphate synthase</fullName>
        <shortName evidence="9">TP synthase</shortName>
        <shortName evidence="9">TPS</shortName>
        <ecNumber evidence="9">2.5.1.3</ecNumber>
    </recommendedName>
    <alternativeName>
        <fullName evidence="9">Thiamine-phosphate pyrophosphorylase</fullName>
        <shortName evidence="9">TMP pyrophosphorylase</shortName>
        <shortName evidence="9">TMP-PPase</shortName>
    </alternativeName>
</protein>
<dbReference type="InterPro" id="IPR034291">
    <property type="entry name" value="TMP_synthase"/>
</dbReference>
<evidence type="ECO:0000313" key="14">
    <source>
        <dbReference type="Proteomes" id="UP000190080"/>
    </source>
</evidence>
<dbReference type="STRING" id="1450648.CLORY_19690"/>
<comment type="cofactor">
    <cofactor evidence="9">
        <name>Mg(2+)</name>
        <dbReference type="ChEBI" id="CHEBI:18420"/>
    </cofactor>
    <text evidence="9">Binds 1 Mg(2+) ion per subunit.</text>
</comment>
<dbReference type="EMBL" id="MZGV01000017">
    <property type="protein sequence ID" value="OPJ62146.1"/>
    <property type="molecule type" value="Genomic_DNA"/>
</dbReference>
<comment type="function">
    <text evidence="9">Condenses 4-methyl-5-(beta-hydroxyethyl)thiazole monophosphate (THZ-P) and 2-methyl-4-amino-5-hydroxymethyl pyrimidine pyrophosphate (HMP-PP) to form thiamine monophosphate (TMP).</text>
</comment>
<dbReference type="FunFam" id="3.20.20.70:FF:000096">
    <property type="entry name" value="Thiamine-phosphate synthase"/>
    <property type="match status" value="1"/>
</dbReference>
<keyword evidence="3 9" id="KW-0479">Metal-binding</keyword>
<proteinExistence type="inferred from homology"/>
<comment type="similarity">
    <text evidence="9 10">Belongs to the thiamine-phosphate synthase family.</text>
</comment>
<dbReference type="Pfam" id="PF02581">
    <property type="entry name" value="TMP-TENI"/>
    <property type="match status" value="1"/>
</dbReference>
<evidence type="ECO:0000256" key="5">
    <source>
        <dbReference type="ARBA" id="ARBA00022977"/>
    </source>
</evidence>
<evidence type="ECO:0000256" key="10">
    <source>
        <dbReference type="RuleBase" id="RU003826"/>
    </source>
</evidence>
<dbReference type="Proteomes" id="UP000190080">
    <property type="component" value="Unassembled WGS sequence"/>
</dbReference>
<comment type="catalytic activity">
    <reaction evidence="7 9 10">
        <text>2-(2-carboxy-4-methylthiazol-5-yl)ethyl phosphate + 4-amino-2-methyl-5-(diphosphooxymethyl)pyrimidine + 2 H(+) = thiamine phosphate + CO2 + diphosphate</text>
        <dbReference type="Rhea" id="RHEA:47848"/>
        <dbReference type="ChEBI" id="CHEBI:15378"/>
        <dbReference type="ChEBI" id="CHEBI:16526"/>
        <dbReference type="ChEBI" id="CHEBI:33019"/>
        <dbReference type="ChEBI" id="CHEBI:37575"/>
        <dbReference type="ChEBI" id="CHEBI:57841"/>
        <dbReference type="ChEBI" id="CHEBI:62890"/>
        <dbReference type="EC" id="2.5.1.3"/>
    </reaction>
</comment>
<keyword evidence="14" id="KW-1185">Reference proteome</keyword>
<dbReference type="PANTHER" id="PTHR20857">
    <property type="entry name" value="THIAMINE-PHOSPHATE PYROPHOSPHORYLASE"/>
    <property type="match status" value="1"/>
</dbReference>
<dbReference type="NCBIfam" id="TIGR00693">
    <property type="entry name" value="thiE"/>
    <property type="match status" value="1"/>
</dbReference>
<feature type="binding site" evidence="9">
    <location>
        <position position="139"/>
    </location>
    <ligand>
        <name>4-amino-2-methyl-5-(diphosphooxymethyl)pyrimidine</name>
        <dbReference type="ChEBI" id="CHEBI:57841"/>
    </ligand>
</feature>
<evidence type="ECO:0000256" key="3">
    <source>
        <dbReference type="ARBA" id="ARBA00022723"/>
    </source>
</evidence>
<feature type="binding site" evidence="9">
    <location>
        <begin position="39"/>
        <end position="43"/>
    </location>
    <ligand>
        <name>4-amino-2-methyl-5-(diphosphooxymethyl)pyrimidine</name>
        <dbReference type="ChEBI" id="CHEBI:57841"/>
    </ligand>
</feature>
<dbReference type="OrthoDB" id="9812206at2"/>
<comment type="pathway">
    <text evidence="1 9 11">Cofactor biosynthesis; thiamine diphosphate biosynthesis; thiamine phosphate from 4-amino-2-methyl-5-diphosphomethylpyrimidine and 4-methyl-5-(2-phosphoethyl)-thiazole: step 1/1.</text>
</comment>
<evidence type="ECO:0000256" key="11">
    <source>
        <dbReference type="RuleBase" id="RU004253"/>
    </source>
</evidence>
<evidence type="ECO:0000256" key="7">
    <source>
        <dbReference type="ARBA" id="ARBA00047851"/>
    </source>
</evidence>
<name>A0A1V4IQE0_9CLOT</name>
<evidence type="ECO:0000256" key="4">
    <source>
        <dbReference type="ARBA" id="ARBA00022842"/>
    </source>
</evidence>
<dbReference type="AlphaFoldDB" id="A0A1V4IQE0"/>
<feature type="binding site" evidence="9">
    <location>
        <position position="72"/>
    </location>
    <ligand>
        <name>Mg(2+)</name>
        <dbReference type="ChEBI" id="CHEBI:18420"/>
    </ligand>
</feature>
<evidence type="ECO:0000313" key="13">
    <source>
        <dbReference type="EMBL" id="OPJ62146.1"/>
    </source>
</evidence>
<dbReference type="GO" id="GO:0005737">
    <property type="term" value="C:cytoplasm"/>
    <property type="evidence" value="ECO:0007669"/>
    <property type="project" value="TreeGrafter"/>
</dbReference>
<dbReference type="GO" id="GO:0000287">
    <property type="term" value="F:magnesium ion binding"/>
    <property type="evidence" value="ECO:0007669"/>
    <property type="project" value="UniProtKB-UniRule"/>
</dbReference>
<feature type="binding site" evidence="9">
    <location>
        <position position="71"/>
    </location>
    <ligand>
        <name>4-amino-2-methyl-5-(diphosphooxymethyl)pyrimidine</name>
        <dbReference type="ChEBI" id="CHEBI:57841"/>
    </ligand>
</feature>
<comment type="caution">
    <text evidence="13">The sequence shown here is derived from an EMBL/GenBank/DDBJ whole genome shotgun (WGS) entry which is preliminary data.</text>
</comment>
<sequence length="210" mass="22673">MKSDIDYSIYLVTDRELMSSETLEEAVEQSIAGGTTLVQLREKTSDSLEFYNTAVRIKRITSRRNIPLIINDRVDIALAVDAEGVHVGQTDIPAAVVRHIIGDNKILGVSVSNAEEAIKAERDGADYLGVGAMFATDTKTNASIVTIEELARIRNNVSIPIVVIGGINEKTVPLFKGTGINGISVVSAIIAAKDITVAAKKLKKLFEEIH</sequence>
<dbReference type="RefSeq" id="WP_079423778.1">
    <property type="nucleotide sequence ID" value="NZ_MZGV01000017.1"/>
</dbReference>
<dbReference type="HAMAP" id="MF_00097">
    <property type="entry name" value="TMP_synthase"/>
    <property type="match status" value="1"/>
</dbReference>
<feature type="domain" description="Thiamine phosphate synthase/TenI" evidence="12">
    <location>
        <begin position="9"/>
        <end position="189"/>
    </location>
</feature>
<feature type="binding site" evidence="9">
    <location>
        <position position="166"/>
    </location>
    <ligand>
        <name>2-[(2R,5Z)-2-carboxy-4-methylthiazol-5(2H)-ylidene]ethyl phosphate</name>
        <dbReference type="ChEBI" id="CHEBI:62899"/>
    </ligand>
</feature>
<dbReference type="InterPro" id="IPR036206">
    <property type="entry name" value="ThiamineP_synth_sf"/>
</dbReference>
<feature type="binding site" evidence="9">
    <location>
        <begin position="136"/>
        <end position="138"/>
    </location>
    <ligand>
        <name>2-[(2R,5Z)-2-carboxy-4-methylthiazol-5(2H)-ylidene]ethyl phosphate</name>
        <dbReference type="ChEBI" id="CHEBI:62899"/>
    </ligand>
</feature>
<feature type="binding site" evidence="9">
    <location>
        <position position="91"/>
    </location>
    <ligand>
        <name>Mg(2+)</name>
        <dbReference type="ChEBI" id="CHEBI:18420"/>
    </ligand>
</feature>
<dbReference type="CDD" id="cd00564">
    <property type="entry name" value="TMP_TenI"/>
    <property type="match status" value="1"/>
</dbReference>
<gene>
    <name evidence="9 13" type="primary">thiE</name>
    <name evidence="13" type="ORF">CLORY_19690</name>
</gene>
<keyword evidence="2 9" id="KW-0808">Transferase</keyword>
<comment type="catalytic activity">
    <reaction evidence="8 9 10">
        <text>2-[(2R,5Z)-2-carboxy-4-methylthiazol-5(2H)-ylidene]ethyl phosphate + 4-amino-2-methyl-5-(diphosphooxymethyl)pyrimidine + 2 H(+) = thiamine phosphate + CO2 + diphosphate</text>
        <dbReference type="Rhea" id="RHEA:47844"/>
        <dbReference type="ChEBI" id="CHEBI:15378"/>
        <dbReference type="ChEBI" id="CHEBI:16526"/>
        <dbReference type="ChEBI" id="CHEBI:33019"/>
        <dbReference type="ChEBI" id="CHEBI:37575"/>
        <dbReference type="ChEBI" id="CHEBI:57841"/>
        <dbReference type="ChEBI" id="CHEBI:62899"/>
        <dbReference type="EC" id="2.5.1.3"/>
    </reaction>
</comment>
<evidence type="ECO:0000256" key="9">
    <source>
        <dbReference type="HAMAP-Rule" id="MF_00097"/>
    </source>
</evidence>
<dbReference type="InterPro" id="IPR022998">
    <property type="entry name" value="ThiamineP_synth_TenI"/>
</dbReference>
<dbReference type="SUPFAM" id="SSF51391">
    <property type="entry name" value="Thiamin phosphate synthase"/>
    <property type="match status" value="1"/>
</dbReference>
<evidence type="ECO:0000256" key="8">
    <source>
        <dbReference type="ARBA" id="ARBA00047883"/>
    </source>
</evidence>
<keyword evidence="4 9" id="KW-0460">Magnesium</keyword>
<accession>A0A1V4IQE0</accession>
<dbReference type="GO" id="GO:0004789">
    <property type="term" value="F:thiamine-phosphate diphosphorylase activity"/>
    <property type="evidence" value="ECO:0007669"/>
    <property type="project" value="UniProtKB-UniRule"/>
</dbReference>
<dbReference type="PANTHER" id="PTHR20857:SF23">
    <property type="entry name" value="THIAMINE BIOSYNTHETIC BIFUNCTIONAL ENZYME"/>
    <property type="match status" value="1"/>
</dbReference>
<evidence type="ECO:0000259" key="12">
    <source>
        <dbReference type="Pfam" id="PF02581"/>
    </source>
</evidence>
<dbReference type="GO" id="GO:0009228">
    <property type="term" value="P:thiamine biosynthetic process"/>
    <property type="evidence" value="ECO:0007669"/>
    <property type="project" value="UniProtKB-KW"/>
</dbReference>
<feature type="binding site" evidence="9">
    <location>
        <position position="110"/>
    </location>
    <ligand>
        <name>4-amino-2-methyl-5-(diphosphooxymethyl)pyrimidine</name>
        <dbReference type="ChEBI" id="CHEBI:57841"/>
    </ligand>
</feature>
<dbReference type="InterPro" id="IPR013785">
    <property type="entry name" value="Aldolase_TIM"/>
</dbReference>
<evidence type="ECO:0000256" key="6">
    <source>
        <dbReference type="ARBA" id="ARBA00047334"/>
    </source>
</evidence>
<dbReference type="EC" id="2.5.1.3" evidence="9"/>
<dbReference type="Gene3D" id="3.20.20.70">
    <property type="entry name" value="Aldolase class I"/>
    <property type="match status" value="1"/>
</dbReference>
<feature type="binding site" evidence="9">
    <location>
        <begin position="186"/>
        <end position="187"/>
    </location>
    <ligand>
        <name>2-[(2R,5Z)-2-carboxy-4-methylthiazol-5(2H)-ylidene]ethyl phosphate</name>
        <dbReference type="ChEBI" id="CHEBI:62899"/>
    </ligand>
</feature>